<protein>
    <submittedName>
        <fullName evidence="3">Uncharacterized protein</fullName>
    </submittedName>
</protein>
<feature type="region of interest" description="Disordered" evidence="1">
    <location>
        <begin position="20"/>
        <end position="133"/>
    </location>
</feature>
<feature type="region of interest" description="Disordered" evidence="1">
    <location>
        <begin position="227"/>
        <end position="269"/>
    </location>
</feature>
<feature type="compositionally biased region" description="Low complexity" evidence="1">
    <location>
        <begin position="153"/>
        <end position="165"/>
    </location>
</feature>
<evidence type="ECO:0000313" key="3">
    <source>
        <dbReference type="EMBL" id="ATC65441.1"/>
    </source>
</evidence>
<keyword evidence="4" id="KW-1185">Reference proteome</keyword>
<evidence type="ECO:0000256" key="1">
    <source>
        <dbReference type="SAM" id="MobiDB-lite"/>
    </source>
</evidence>
<reference evidence="3 4" key="1">
    <citation type="submission" date="2017-09" db="EMBL/GenBank/DDBJ databases">
        <title>Complete genome sequence of Verrucomicrobial strain HZ-65, isolated from freshwater.</title>
        <authorList>
            <person name="Choi A."/>
        </authorList>
    </citation>
    <scope>NUCLEOTIDE SEQUENCE [LARGE SCALE GENOMIC DNA]</scope>
    <source>
        <strain evidence="3 4">HZ-65</strain>
    </source>
</reference>
<dbReference type="RefSeq" id="WP_096057070.1">
    <property type="nucleotide sequence ID" value="NZ_CP023344.1"/>
</dbReference>
<dbReference type="AlphaFoldDB" id="A0A290QLS0"/>
<proteinExistence type="predicted"/>
<feature type="signal peptide" evidence="2">
    <location>
        <begin position="1"/>
        <end position="20"/>
    </location>
</feature>
<organism evidence="3 4">
    <name type="scientific">Nibricoccus aquaticus</name>
    <dbReference type="NCBI Taxonomy" id="2576891"/>
    <lineage>
        <taxon>Bacteria</taxon>
        <taxon>Pseudomonadati</taxon>
        <taxon>Verrucomicrobiota</taxon>
        <taxon>Opitutia</taxon>
        <taxon>Opitutales</taxon>
        <taxon>Opitutaceae</taxon>
        <taxon>Nibricoccus</taxon>
    </lineage>
</organism>
<sequence length="285" mass="29647">MAGTRAPFASLAALAAVASAQGEQPGTAAAESAKKDLQSLPTMQRPVEATSSKSLFSGTSSVTGLSLGTPSAPSADAKSRDNPPAGKPANWLLDGVNQLEAEAKSQRDASEAKIKNDNQQTSATGERMTAATTNPFTEYLTQWLSPGDQALLSAASRSSTSSSTAPWEIPRSDFRRETTATPASVTTNPLQMELPGIANLPANRTAQNPYLAEPFQAEFAGAAPLAGTAGERETSGALSSLLTPAPSVLPPVASSPIEQAKPAAVAPPTERLIDDRKYFPQLRRF</sequence>
<feature type="compositionally biased region" description="Low complexity" evidence="1">
    <location>
        <begin position="237"/>
        <end position="256"/>
    </location>
</feature>
<feature type="compositionally biased region" description="Low complexity" evidence="1">
    <location>
        <begin position="50"/>
        <end position="71"/>
    </location>
</feature>
<evidence type="ECO:0000256" key="2">
    <source>
        <dbReference type="SAM" id="SignalP"/>
    </source>
</evidence>
<gene>
    <name evidence="3" type="ORF">CMV30_16640</name>
</gene>
<dbReference type="EMBL" id="CP023344">
    <property type="protein sequence ID" value="ATC65441.1"/>
    <property type="molecule type" value="Genomic_DNA"/>
</dbReference>
<name>A0A290QLS0_9BACT</name>
<evidence type="ECO:0000313" key="4">
    <source>
        <dbReference type="Proteomes" id="UP000217265"/>
    </source>
</evidence>
<feature type="compositionally biased region" description="Polar residues" evidence="1">
    <location>
        <begin position="117"/>
        <end position="133"/>
    </location>
</feature>
<dbReference type="Proteomes" id="UP000217265">
    <property type="component" value="Chromosome"/>
</dbReference>
<feature type="compositionally biased region" description="Basic and acidic residues" evidence="1">
    <location>
        <begin position="101"/>
        <end position="116"/>
    </location>
</feature>
<feature type="chain" id="PRO_5012855218" evidence="2">
    <location>
        <begin position="21"/>
        <end position="285"/>
    </location>
</feature>
<feature type="region of interest" description="Disordered" evidence="1">
    <location>
        <begin position="153"/>
        <end position="184"/>
    </location>
</feature>
<keyword evidence="2" id="KW-0732">Signal</keyword>
<dbReference type="KEGG" id="vbh:CMV30_16640"/>
<accession>A0A290QLS0</accession>